<evidence type="ECO:0000313" key="2">
    <source>
        <dbReference type="EMBL" id="TGJ79650.1"/>
    </source>
</evidence>
<evidence type="ECO:0000313" key="3">
    <source>
        <dbReference type="Proteomes" id="UP000297716"/>
    </source>
</evidence>
<proteinExistence type="predicted"/>
<dbReference type="OrthoDB" id="6359816at2759"/>
<name>A0A4Z0YLA5_9PEZI</name>
<organism evidence="2 3">
    <name type="scientific">Xylaria hypoxylon</name>
    <dbReference type="NCBI Taxonomy" id="37992"/>
    <lineage>
        <taxon>Eukaryota</taxon>
        <taxon>Fungi</taxon>
        <taxon>Dikarya</taxon>
        <taxon>Ascomycota</taxon>
        <taxon>Pezizomycotina</taxon>
        <taxon>Sordariomycetes</taxon>
        <taxon>Xylariomycetidae</taxon>
        <taxon>Xylariales</taxon>
        <taxon>Xylariaceae</taxon>
        <taxon>Xylaria</taxon>
    </lineage>
</organism>
<comment type="caution">
    <text evidence="2">The sequence shown here is derived from an EMBL/GenBank/DDBJ whole genome shotgun (WGS) entry which is preliminary data.</text>
</comment>
<dbReference type="EMBL" id="SKBN01000272">
    <property type="protein sequence ID" value="TGJ79650.1"/>
    <property type="molecule type" value="Genomic_DNA"/>
</dbReference>
<sequence>MDPLDDIQDMSTNGGMGWQTVTLLVGSERRAFQVHVKRLGPLEAHLRPLSERIEKPDWDPDVFNLIMNWTYNTPLPRIQNLAKWFDLEKPHHDLRLLNSDRFDPYTQRGPPESELYERLNTLSAQPRHQRFSIEELRLHFVQSAAYIQMSRGEAIEQPIGESESIQGPQARKGREGANP</sequence>
<dbReference type="STRING" id="37992.A0A4Z0YLA5"/>
<feature type="region of interest" description="Disordered" evidence="1">
    <location>
        <begin position="156"/>
        <end position="179"/>
    </location>
</feature>
<dbReference type="Proteomes" id="UP000297716">
    <property type="component" value="Unassembled WGS sequence"/>
</dbReference>
<keyword evidence="3" id="KW-1185">Reference proteome</keyword>
<protein>
    <submittedName>
        <fullName evidence="2">Uncharacterized protein</fullName>
    </submittedName>
</protein>
<reference evidence="2 3" key="1">
    <citation type="submission" date="2019-03" db="EMBL/GenBank/DDBJ databases">
        <title>Draft genome sequence of Xylaria hypoxylon DSM 108379, a ubiquitous saprotrophic-parasitic fungi on hardwood.</title>
        <authorList>
            <person name="Buettner E."/>
            <person name="Leonhardt S."/>
            <person name="Gebauer A.M."/>
            <person name="Liers C."/>
            <person name="Hofrichter M."/>
            <person name="Kellner H."/>
        </authorList>
    </citation>
    <scope>NUCLEOTIDE SEQUENCE [LARGE SCALE GENOMIC DNA]</scope>
    <source>
        <strain evidence="2 3">DSM 108379</strain>
    </source>
</reference>
<gene>
    <name evidence="2" type="ORF">E0Z10_g9116</name>
</gene>
<accession>A0A4Z0YLA5</accession>
<evidence type="ECO:0000256" key="1">
    <source>
        <dbReference type="SAM" id="MobiDB-lite"/>
    </source>
</evidence>
<dbReference type="AlphaFoldDB" id="A0A4Z0YLA5"/>